<proteinExistence type="predicted"/>
<organism evidence="3 4">
    <name type="scientific">Posidoniimonas corsicana</name>
    <dbReference type="NCBI Taxonomy" id="1938618"/>
    <lineage>
        <taxon>Bacteria</taxon>
        <taxon>Pseudomonadati</taxon>
        <taxon>Planctomycetota</taxon>
        <taxon>Planctomycetia</taxon>
        <taxon>Pirellulales</taxon>
        <taxon>Lacipirellulaceae</taxon>
        <taxon>Posidoniimonas</taxon>
    </lineage>
</organism>
<keyword evidence="4" id="KW-1185">Reference proteome</keyword>
<dbReference type="Pfam" id="PF13432">
    <property type="entry name" value="TPR_16"/>
    <property type="match status" value="1"/>
</dbReference>
<keyword evidence="2" id="KW-1133">Transmembrane helix</keyword>
<protein>
    <submittedName>
        <fullName evidence="3">Tetratricopeptide repeat protein</fullName>
    </submittedName>
</protein>
<dbReference type="PANTHER" id="PTHR12558">
    <property type="entry name" value="CELL DIVISION CYCLE 16,23,27"/>
    <property type="match status" value="1"/>
</dbReference>
<dbReference type="InterPro" id="IPR011990">
    <property type="entry name" value="TPR-like_helical_dom_sf"/>
</dbReference>
<comment type="caution">
    <text evidence="3">The sequence shown here is derived from an EMBL/GenBank/DDBJ whole genome shotgun (WGS) entry which is preliminary data.</text>
</comment>
<feature type="repeat" description="TPR" evidence="1">
    <location>
        <begin position="510"/>
        <end position="543"/>
    </location>
</feature>
<reference evidence="3 4" key="1">
    <citation type="submission" date="2019-02" db="EMBL/GenBank/DDBJ databases">
        <title>Deep-cultivation of Planctomycetes and their phenomic and genomic characterization uncovers novel biology.</title>
        <authorList>
            <person name="Wiegand S."/>
            <person name="Jogler M."/>
            <person name="Boedeker C."/>
            <person name="Pinto D."/>
            <person name="Vollmers J."/>
            <person name="Rivas-Marin E."/>
            <person name="Kohn T."/>
            <person name="Peeters S.H."/>
            <person name="Heuer A."/>
            <person name="Rast P."/>
            <person name="Oberbeckmann S."/>
            <person name="Bunk B."/>
            <person name="Jeske O."/>
            <person name="Meyerdierks A."/>
            <person name="Storesund J.E."/>
            <person name="Kallscheuer N."/>
            <person name="Luecker S."/>
            <person name="Lage O.M."/>
            <person name="Pohl T."/>
            <person name="Merkel B.J."/>
            <person name="Hornburger P."/>
            <person name="Mueller R.-W."/>
            <person name="Bruemmer F."/>
            <person name="Labrenz M."/>
            <person name="Spormann A.M."/>
            <person name="Op Den Camp H."/>
            <person name="Overmann J."/>
            <person name="Amann R."/>
            <person name="Jetten M.S.M."/>
            <person name="Mascher T."/>
            <person name="Medema M.H."/>
            <person name="Devos D.P."/>
            <person name="Kaster A.-K."/>
            <person name="Ovreas L."/>
            <person name="Rohde M."/>
            <person name="Galperin M.Y."/>
            <person name="Jogler C."/>
        </authorList>
    </citation>
    <scope>NUCLEOTIDE SEQUENCE [LARGE SCALE GENOMIC DNA]</scope>
    <source>
        <strain evidence="3 4">KOR34</strain>
    </source>
</reference>
<dbReference type="RefSeq" id="WP_146567852.1">
    <property type="nucleotide sequence ID" value="NZ_SIHJ01000003.1"/>
</dbReference>
<name>A0A5C5V1I5_9BACT</name>
<dbReference type="Proteomes" id="UP000316714">
    <property type="component" value="Unassembled WGS sequence"/>
</dbReference>
<dbReference type="PROSITE" id="PS50005">
    <property type="entry name" value="TPR"/>
    <property type="match status" value="2"/>
</dbReference>
<keyword evidence="2" id="KW-0812">Transmembrane</keyword>
<accession>A0A5C5V1I5</accession>
<dbReference type="PANTHER" id="PTHR12558:SF13">
    <property type="entry name" value="CELL DIVISION CYCLE PROTEIN 27 HOMOLOG"/>
    <property type="match status" value="1"/>
</dbReference>
<dbReference type="InterPro" id="IPR019734">
    <property type="entry name" value="TPR_rpt"/>
</dbReference>
<evidence type="ECO:0000313" key="4">
    <source>
        <dbReference type="Proteomes" id="UP000316714"/>
    </source>
</evidence>
<sequence>MQRYQVNYKLLVGLVVGAIVVGGALYGLLLVQSYRGAEKLLVMAEQERAEGDIEAAAWNLYRYTQKRKNDEEHAVEMAMTFAEIAEDEETEPQDRMKALGIMEGTVRKWRKNPELRKRLVDLLMTFGATKQSAEHLEIMLANDPKNPELLELLGRCYLQMAQEEKALKNCSHALGYDPQSNEFDPEKAVAAEQVGLYTQLATALIRSNADPAKADEVMDYMIEINPESADAYVARARYQLSDGDEHKQEGIDDLEKALELDADNLDALLVRARLFAMDEQYAEARELLERGLESHPESGTLYMTGAFVAAKEDGYDAALKWYEDGVAKTTGGEQIALQVAQARAQINAGRLEDAQKQIDQLAALPNLQKTMLEYLRARLMVSQEKWYPAAEALAKIRPLMQSNVEISEELNGMLALCYTRLEMWQEAIDSAGLVLQLNPTSRIARDLQANAQRKLGQEPSNPNAGDGGSINSMVSAVLRKPADERNWDAPLAAAGEYADKMIESEMMTPAGKKLLLAEILMRAKEYKRAIKLIREAITAEPDNINTWRLACRLTAVDPDGGAVKALKMLGEVEEKFGDQPLLRLDRADLYMTLNDEQRNERMLAVADGIEDWPKKDQVMIWQGLATRFEALRAASELETARSRVAELAPGELSNLLDMFIAARTENDDARMADVQGKILKVVGDQQDANWLYTEAHRLISLYQRGLEPKSALEQARQLVQKARQQRPEWHMLYLLLADLAVEQNDPLLALENLDKAASLGPPTARSLLQHVSLLMQAGRYDDARKQLDRASPEFRERLLGRQYAEALLNSRYLSERDKRWEESIEAAQAAAELNPESGESQLWLGRFMMRAARHNRLAESTREAAKQASGEAFRKAVELMPKSEEAWLAYIGYLSTTDQSETAQEAVRELQLALDEDVVPMVLAPGYELQSRWFDAENVYKRALETNPNNLKIMQRLAAFYLGNGYPQPDKLEKATPLVNALIKKGEEESQLASSAEVMWARRTAAKILAQSGDYQKALDAERLLRSNLVNGQLTSQDKLTMAKILATRPEPASKLKAIALYENILETRDLAPLDQLTLGQLYFATNNWENCERVMTEVTSRNRDFVAARDAYIRMLLVHDAPGDLKTAANQLRNLQRVAPTEPSTLELLVRISSKMGRKQEVGPVLQKLLKRPENARNPQVIVRIAKLLADLDNLETAEKLFQFASQMAPAANLEYADFLGRHQSLDAALDLLDNARTEKEELEVPAIQYASALLKFQGDEASEEQFDRVYGWLERSLREDPESIRLLMQKAELLDTHRQYEESADVYRALLNRQDVKGFDRAIVLNNLAYQLAMTTDDQNIMETAMGYVAEAADILGPRSDILDTRAVVHMSMGHADEAVADMELAVTDGPTASKYFHKSRAHLLAGQTEKAVAAWNTAVDMGLDPKDIDLVEREAYDKVESQINRLKSSSGADRPAA</sequence>
<keyword evidence="2" id="KW-0472">Membrane</keyword>
<keyword evidence="1" id="KW-0802">TPR repeat</keyword>
<dbReference type="SUPFAM" id="SSF48452">
    <property type="entry name" value="TPR-like"/>
    <property type="match status" value="6"/>
</dbReference>
<dbReference type="EMBL" id="SIHJ01000003">
    <property type="protein sequence ID" value="TWT32464.1"/>
    <property type="molecule type" value="Genomic_DNA"/>
</dbReference>
<dbReference type="SMART" id="SM00028">
    <property type="entry name" value="TPR"/>
    <property type="match status" value="10"/>
</dbReference>
<gene>
    <name evidence="3" type="ORF">KOR34_42270</name>
</gene>
<evidence type="ECO:0000256" key="1">
    <source>
        <dbReference type="PROSITE-ProRule" id="PRU00339"/>
    </source>
</evidence>
<feature type="repeat" description="TPR" evidence="1">
    <location>
        <begin position="147"/>
        <end position="180"/>
    </location>
</feature>
<dbReference type="OrthoDB" id="222939at2"/>
<feature type="transmembrane region" description="Helical" evidence="2">
    <location>
        <begin position="12"/>
        <end position="31"/>
    </location>
</feature>
<evidence type="ECO:0000313" key="3">
    <source>
        <dbReference type="EMBL" id="TWT32464.1"/>
    </source>
</evidence>
<dbReference type="Gene3D" id="1.25.40.10">
    <property type="entry name" value="Tetratricopeptide repeat domain"/>
    <property type="match status" value="7"/>
</dbReference>
<evidence type="ECO:0000256" key="2">
    <source>
        <dbReference type="SAM" id="Phobius"/>
    </source>
</evidence>